<dbReference type="AlphaFoldDB" id="A0A846LK81"/>
<organism evidence="2 3">
    <name type="scientific">Modestobacter marinus</name>
    <dbReference type="NCBI Taxonomy" id="477641"/>
    <lineage>
        <taxon>Bacteria</taxon>
        <taxon>Bacillati</taxon>
        <taxon>Actinomycetota</taxon>
        <taxon>Actinomycetes</taxon>
        <taxon>Geodermatophilales</taxon>
        <taxon>Geodermatophilaceae</taxon>
        <taxon>Modestobacter</taxon>
    </lineage>
</organism>
<accession>A0A846LK81</accession>
<evidence type="ECO:0000313" key="3">
    <source>
        <dbReference type="Proteomes" id="UP000552836"/>
    </source>
</evidence>
<gene>
    <name evidence="2" type="ORF">FB380_002373</name>
</gene>
<name>A0A846LK81_9ACTN</name>
<evidence type="ECO:0000313" key="2">
    <source>
        <dbReference type="EMBL" id="NIH67927.1"/>
    </source>
</evidence>
<dbReference type="GO" id="GO:0016301">
    <property type="term" value="F:kinase activity"/>
    <property type="evidence" value="ECO:0007669"/>
    <property type="project" value="UniProtKB-KW"/>
</dbReference>
<feature type="transmembrane region" description="Helical" evidence="1">
    <location>
        <begin position="31"/>
        <end position="49"/>
    </location>
</feature>
<sequence>MNGPMKAAWGLTAFVIVVGAVLWLLTGQAIFAVFIVLGVLTAIGAWFTTRSAATGPTTPSHPEEKP</sequence>
<keyword evidence="1" id="KW-0812">Transmembrane</keyword>
<proteinExistence type="predicted"/>
<keyword evidence="2" id="KW-0418">Kinase</keyword>
<feature type="transmembrane region" description="Helical" evidence="1">
    <location>
        <begin position="7"/>
        <end position="25"/>
    </location>
</feature>
<keyword evidence="1" id="KW-1133">Transmembrane helix</keyword>
<protein>
    <submittedName>
        <fullName evidence="2">Dolichol kinase</fullName>
    </submittedName>
</protein>
<keyword evidence="2" id="KW-0808">Transferase</keyword>
<keyword evidence="1" id="KW-0472">Membrane</keyword>
<dbReference type="RefSeq" id="WP_166755239.1">
    <property type="nucleotide sequence ID" value="NZ_BAABJU010000015.1"/>
</dbReference>
<comment type="caution">
    <text evidence="2">The sequence shown here is derived from an EMBL/GenBank/DDBJ whole genome shotgun (WGS) entry which is preliminary data.</text>
</comment>
<evidence type="ECO:0000256" key="1">
    <source>
        <dbReference type="SAM" id="Phobius"/>
    </source>
</evidence>
<reference evidence="2 3" key="1">
    <citation type="submission" date="2020-02" db="EMBL/GenBank/DDBJ databases">
        <title>Sequencing the genomes of 1000 actinobacteria strains.</title>
        <authorList>
            <person name="Klenk H.-P."/>
        </authorList>
    </citation>
    <scope>NUCLEOTIDE SEQUENCE [LARGE SCALE GENOMIC DNA]</scope>
    <source>
        <strain evidence="2 3">DSM 45201</strain>
    </source>
</reference>
<dbReference type="Proteomes" id="UP000552836">
    <property type="component" value="Unassembled WGS sequence"/>
</dbReference>
<dbReference type="EMBL" id="JAAMPA010000001">
    <property type="protein sequence ID" value="NIH67927.1"/>
    <property type="molecule type" value="Genomic_DNA"/>
</dbReference>